<dbReference type="Proteomes" id="UP000053989">
    <property type="component" value="Unassembled WGS sequence"/>
</dbReference>
<proteinExistence type="predicted"/>
<dbReference type="EMBL" id="KN822004">
    <property type="protein sequence ID" value="KIM70792.1"/>
    <property type="molecule type" value="Genomic_DNA"/>
</dbReference>
<dbReference type="AlphaFoldDB" id="A0A0C3B0K8"/>
<reference evidence="1 2" key="1">
    <citation type="submission" date="2014-04" db="EMBL/GenBank/DDBJ databases">
        <authorList>
            <consortium name="DOE Joint Genome Institute"/>
            <person name="Kuo A."/>
            <person name="Kohler A."/>
            <person name="Nagy L.G."/>
            <person name="Floudas D."/>
            <person name="Copeland A."/>
            <person name="Barry K.W."/>
            <person name="Cichocki N."/>
            <person name="Veneault-Fourrey C."/>
            <person name="LaButti K."/>
            <person name="Lindquist E.A."/>
            <person name="Lipzen A."/>
            <person name="Lundell T."/>
            <person name="Morin E."/>
            <person name="Murat C."/>
            <person name="Sun H."/>
            <person name="Tunlid A."/>
            <person name="Henrissat B."/>
            <person name="Grigoriev I.V."/>
            <person name="Hibbett D.S."/>
            <person name="Martin F."/>
            <person name="Nordberg H.P."/>
            <person name="Cantor M.N."/>
            <person name="Hua S.X."/>
        </authorList>
    </citation>
    <scope>NUCLEOTIDE SEQUENCE [LARGE SCALE GENOMIC DNA]</scope>
    <source>
        <strain evidence="1 2">Foug A</strain>
    </source>
</reference>
<accession>A0A0C3B0K8</accession>
<name>A0A0C3B0K8_9AGAM</name>
<dbReference type="InParanoid" id="A0A0C3B0K8"/>
<evidence type="ECO:0000313" key="1">
    <source>
        <dbReference type="EMBL" id="KIM70792.1"/>
    </source>
</evidence>
<evidence type="ECO:0000313" key="2">
    <source>
        <dbReference type="Proteomes" id="UP000053989"/>
    </source>
</evidence>
<gene>
    <name evidence="1" type="ORF">SCLCIDRAFT_1206945</name>
</gene>
<dbReference type="HOGENOM" id="CLU_2997753_0_0_1"/>
<sequence length="57" mass="6355">MSLVLRTAPRSFVNFGIRRTLTGEDAGPVVSSEIRENCWSRRILHATDMTKVGGHID</sequence>
<organism evidence="1 2">
    <name type="scientific">Scleroderma citrinum Foug A</name>
    <dbReference type="NCBI Taxonomy" id="1036808"/>
    <lineage>
        <taxon>Eukaryota</taxon>
        <taxon>Fungi</taxon>
        <taxon>Dikarya</taxon>
        <taxon>Basidiomycota</taxon>
        <taxon>Agaricomycotina</taxon>
        <taxon>Agaricomycetes</taxon>
        <taxon>Agaricomycetidae</taxon>
        <taxon>Boletales</taxon>
        <taxon>Sclerodermatineae</taxon>
        <taxon>Sclerodermataceae</taxon>
        <taxon>Scleroderma</taxon>
    </lineage>
</organism>
<keyword evidence="2" id="KW-1185">Reference proteome</keyword>
<protein>
    <submittedName>
        <fullName evidence="1">Uncharacterized protein</fullName>
    </submittedName>
</protein>
<reference evidence="2" key="2">
    <citation type="submission" date="2015-01" db="EMBL/GenBank/DDBJ databases">
        <title>Evolutionary Origins and Diversification of the Mycorrhizal Mutualists.</title>
        <authorList>
            <consortium name="DOE Joint Genome Institute"/>
            <consortium name="Mycorrhizal Genomics Consortium"/>
            <person name="Kohler A."/>
            <person name="Kuo A."/>
            <person name="Nagy L.G."/>
            <person name="Floudas D."/>
            <person name="Copeland A."/>
            <person name="Barry K.W."/>
            <person name="Cichocki N."/>
            <person name="Veneault-Fourrey C."/>
            <person name="LaButti K."/>
            <person name="Lindquist E.A."/>
            <person name="Lipzen A."/>
            <person name="Lundell T."/>
            <person name="Morin E."/>
            <person name="Murat C."/>
            <person name="Riley R."/>
            <person name="Ohm R."/>
            <person name="Sun H."/>
            <person name="Tunlid A."/>
            <person name="Henrissat B."/>
            <person name="Grigoriev I.V."/>
            <person name="Hibbett D.S."/>
            <person name="Martin F."/>
        </authorList>
    </citation>
    <scope>NUCLEOTIDE SEQUENCE [LARGE SCALE GENOMIC DNA]</scope>
    <source>
        <strain evidence="2">Foug A</strain>
    </source>
</reference>